<dbReference type="PANTHER" id="PTHR31050:SF15">
    <property type="entry name" value="OS08G0413200 PROTEIN"/>
    <property type="match status" value="1"/>
</dbReference>
<keyword evidence="3" id="KW-1185">Reference proteome</keyword>
<protein>
    <submittedName>
        <fullName evidence="2">Uncharacterized protein</fullName>
    </submittedName>
</protein>
<feature type="region of interest" description="Disordered" evidence="1">
    <location>
        <begin position="290"/>
        <end position="314"/>
    </location>
</feature>
<accession>A0A9W8CFL4</accession>
<dbReference type="InterPro" id="IPR010683">
    <property type="entry name" value="DUF1262"/>
</dbReference>
<sequence length="452" mass="48827">MYVTRPLSRYLANPMAAAEAPPEGPGSGFLVVVDEAAAEQARACCWGLCRDRAVRSLPFPQSQQLSLKQDDTPHPAETAAECLPEILGMCLDCLAGSSGGGGGPPGSKIATLPDYAVFVPVVGEPLSSRRYYVVGADGKHAGKVSACSREEDKTTCCFCSVTNDVPPRSFDRGDVYQQVEVQQLAPGKNGFTAVAVAGDGIPPDYLRKKKGWKAVGMASPTYDLDDDAQGVDAALRGRMPDGLDGAGVVVVGRWYVPFMFVKADGGRRLKDQFRRCTFYEMTMEQSWEQVYSRDRERDREGAHGPPGPGSEPLEEVTVTATVRRFTALLGGTDTVRPQADDDGGVMWFRPPAAGTTAVGGVGVVGLDMVLWERMRWEVGKGGWVAAAAGSGGGDELERIERVERRDGGGGLGQWRRFGCYLLLERFVLRRTDGSVALACEFRFTNKIRAKWV</sequence>
<feature type="compositionally biased region" description="Basic and acidic residues" evidence="1">
    <location>
        <begin position="291"/>
        <end position="302"/>
    </location>
</feature>
<dbReference type="EMBL" id="MU629628">
    <property type="protein sequence ID" value="KAJ1255851.1"/>
    <property type="molecule type" value="Genomic_DNA"/>
</dbReference>
<dbReference type="OrthoDB" id="1898393at2759"/>
<dbReference type="PANTHER" id="PTHR31050">
    <property type="entry name" value="OS08G0413200 PROTEIN"/>
    <property type="match status" value="1"/>
</dbReference>
<reference evidence="2 3" key="1">
    <citation type="submission" date="2022-10" db="EMBL/GenBank/DDBJ databases">
        <title>WGS assembly of Paspalum vaginatum 540-79.</title>
        <authorList>
            <person name="Sun G."/>
            <person name="Wase N."/>
            <person name="Shu S."/>
            <person name="Jenkins J."/>
            <person name="Zhou B."/>
            <person name="Torres-Rodriguez J."/>
            <person name="Chen C."/>
            <person name="Sandor L."/>
            <person name="Plott C."/>
            <person name="Yoshinga Y."/>
            <person name="Daum C."/>
            <person name="Qi P."/>
            <person name="Barry K."/>
            <person name="Lipzen A."/>
            <person name="Berry L."/>
            <person name="Pedersen C."/>
            <person name="Gottilla T."/>
            <person name="Foltz A."/>
            <person name="Yu H."/>
            <person name="O'Malley R."/>
            <person name="Zhang C."/>
            <person name="Devos K."/>
            <person name="Sigmon B."/>
            <person name="Yu B."/>
            <person name="Obata T."/>
            <person name="Schmutz J."/>
            <person name="Schnable J."/>
        </authorList>
    </citation>
    <scope>NUCLEOTIDE SEQUENCE [LARGE SCALE GENOMIC DNA]</scope>
    <source>
        <strain evidence="3">cv. 540-79</strain>
    </source>
</reference>
<evidence type="ECO:0000313" key="3">
    <source>
        <dbReference type="Proteomes" id="UP001164776"/>
    </source>
</evidence>
<dbReference type="Pfam" id="PF06880">
    <property type="entry name" value="DUF1262"/>
    <property type="match status" value="1"/>
</dbReference>
<gene>
    <name evidence="2" type="ORF">BS78_K147800</name>
</gene>
<evidence type="ECO:0000256" key="1">
    <source>
        <dbReference type="SAM" id="MobiDB-lite"/>
    </source>
</evidence>
<comment type="caution">
    <text evidence="2">The sequence shown here is derived from an EMBL/GenBank/DDBJ whole genome shotgun (WGS) entry which is preliminary data.</text>
</comment>
<organism evidence="2 3">
    <name type="scientific">Paspalum vaginatum</name>
    <name type="common">seashore paspalum</name>
    <dbReference type="NCBI Taxonomy" id="158149"/>
    <lineage>
        <taxon>Eukaryota</taxon>
        <taxon>Viridiplantae</taxon>
        <taxon>Streptophyta</taxon>
        <taxon>Embryophyta</taxon>
        <taxon>Tracheophyta</taxon>
        <taxon>Spermatophyta</taxon>
        <taxon>Magnoliopsida</taxon>
        <taxon>Liliopsida</taxon>
        <taxon>Poales</taxon>
        <taxon>Poaceae</taxon>
        <taxon>PACMAD clade</taxon>
        <taxon>Panicoideae</taxon>
        <taxon>Andropogonodae</taxon>
        <taxon>Paspaleae</taxon>
        <taxon>Paspalinae</taxon>
        <taxon>Paspalum</taxon>
    </lineage>
</organism>
<evidence type="ECO:0000313" key="2">
    <source>
        <dbReference type="EMBL" id="KAJ1255851.1"/>
    </source>
</evidence>
<name>A0A9W8CFL4_9POAL</name>
<dbReference type="AlphaFoldDB" id="A0A9W8CFL4"/>
<dbReference type="Proteomes" id="UP001164776">
    <property type="component" value="Unassembled WGS sequence"/>
</dbReference>
<proteinExistence type="predicted"/>